<comment type="similarity">
    <text evidence="2">Belongs to the PdaD family.</text>
</comment>
<dbReference type="InterPro" id="IPR016105">
    <property type="entry name" value="Pyr-dep_his/arg-deCO2ase_sand"/>
</dbReference>
<reference evidence="8 9" key="1">
    <citation type="journal article" name="Nat. Commun.">
        <title>Undinarchaeota illuminate DPANN phylogeny and the impact of gene transfer on archaeal evolution.</title>
        <authorList>
            <person name="Dombrowski N."/>
            <person name="Williams T.A."/>
            <person name="Sun J."/>
            <person name="Woodcroft B.J."/>
            <person name="Lee J.H."/>
            <person name="Minh B.Q."/>
            <person name="Rinke C."/>
            <person name="Spang A."/>
        </authorList>
    </citation>
    <scope>NUCLEOTIDE SEQUENCE [LARGE SCALE GENOMIC DNA]</scope>
    <source>
        <strain evidence="8">MAG_bin1129</strain>
    </source>
</reference>
<dbReference type="InterPro" id="IPR016104">
    <property type="entry name" value="Pyr-dep_his/arg-deCO2ase"/>
</dbReference>
<comment type="cofactor">
    <cofactor evidence="1">
        <name>pyruvate</name>
        <dbReference type="ChEBI" id="CHEBI:15361"/>
    </cofactor>
</comment>
<dbReference type="Gene3D" id="3.50.20.10">
    <property type="entry name" value="Pyruvoyl-Dependent Histidine Decarboxylase, subunit B"/>
    <property type="match status" value="1"/>
</dbReference>
<keyword evidence="6" id="KW-0670">Pyruvate</keyword>
<dbReference type="GO" id="GO:0008792">
    <property type="term" value="F:arginine decarboxylase activity"/>
    <property type="evidence" value="ECO:0007669"/>
    <property type="project" value="UniProtKB-EC"/>
</dbReference>
<protein>
    <recommendedName>
        <fullName evidence="3">arginine decarboxylase</fullName>
        <ecNumber evidence="3">4.1.1.19</ecNumber>
    </recommendedName>
</protein>
<keyword evidence="9" id="KW-1185">Reference proteome</keyword>
<organism evidence="8 9">
    <name type="scientific">Candidatus Naiadarchaeum limnaeum</name>
    <dbReference type="NCBI Taxonomy" id="2756139"/>
    <lineage>
        <taxon>Archaea</taxon>
        <taxon>Candidatus Undinarchaeota</taxon>
        <taxon>Candidatus Undinarchaeia</taxon>
        <taxon>Candidatus Naiadarchaeales</taxon>
        <taxon>Candidatus Naiadarchaeaceae</taxon>
        <taxon>Candidatus Naiadarchaeum</taxon>
    </lineage>
</organism>
<evidence type="ECO:0000313" key="8">
    <source>
        <dbReference type="EMBL" id="HIK00022.1"/>
    </source>
</evidence>
<dbReference type="GO" id="GO:0006527">
    <property type="term" value="P:L-arginine catabolic process"/>
    <property type="evidence" value="ECO:0007669"/>
    <property type="project" value="InterPro"/>
</dbReference>
<dbReference type="Proteomes" id="UP000646946">
    <property type="component" value="Unassembled WGS sequence"/>
</dbReference>
<name>A0A832XJ29_9ARCH</name>
<dbReference type="SUPFAM" id="SSF56271">
    <property type="entry name" value="Pyruvoyl-dependent histidine and arginine decarboxylases"/>
    <property type="match status" value="1"/>
</dbReference>
<evidence type="ECO:0000256" key="6">
    <source>
        <dbReference type="ARBA" id="ARBA00023317"/>
    </source>
</evidence>
<evidence type="ECO:0000256" key="3">
    <source>
        <dbReference type="ARBA" id="ARBA00012426"/>
    </source>
</evidence>
<accession>A0A832XJ29</accession>
<dbReference type="EC" id="4.1.1.19" evidence="3"/>
<dbReference type="AlphaFoldDB" id="A0A832XJ29"/>
<comment type="catalytic activity">
    <reaction evidence="7">
        <text>L-arginine + H(+) = agmatine + CO2</text>
        <dbReference type="Rhea" id="RHEA:17641"/>
        <dbReference type="ChEBI" id="CHEBI:15378"/>
        <dbReference type="ChEBI" id="CHEBI:16526"/>
        <dbReference type="ChEBI" id="CHEBI:32682"/>
        <dbReference type="ChEBI" id="CHEBI:58145"/>
        <dbReference type="EC" id="4.1.1.19"/>
    </reaction>
</comment>
<dbReference type="PANTHER" id="PTHR40438:SF1">
    <property type="entry name" value="PYRUVOYL-DEPENDENT ARGININE DECARBOXYLASE"/>
    <property type="match status" value="1"/>
</dbReference>
<evidence type="ECO:0000256" key="7">
    <source>
        <dbReference type="ARBA" id="ARBA00049309"/>
    </source>
</evidence>
<dbReference type="Pfam" id="PF01862">
    <property type="entry name" value="PvlArgDC"/>
    <property type="match status" value="1"/>
</dbReference>
<dbReference type="SFLD" id="SFLDG01170">
    <property type="entry name" value="Pyruvoyl-dependent_arginine_de"/>
    <property type="match status" value="1"/>
</dbReference>
<proteinExistence type="inferred from homology"/>
<evidence type="ECO:0000313" key="9">
    <source>
        <dbReference type="Proteomes" id="UP000646946"/>
    </source>
</evidence>
<sequence length="201" mass="22162">MKEGDIFAGNLLQIQAKNQKNAPKLVVGNRIPKDYFVTSGIGESEITIHAGSYHVALRDAGIEKQNIMVYSSVLSSIANKIDRPKGLMFGSVMETIMACSNSTKGIRATAGIIYGWLYDKITGEKAGGLVCEYSDNGTEEEAKKTLQASLNELYAEDIKRKYTLRDIELYIKSFIPKKKFGTALVALCFVNHEVPVLGFQK</sequence>
<dbReference type="EMBL" id="DVAB01000007">
    <property type="protein sequence ID" value="HIK00022.1"/>
    <property type="molecule type" value="Genomic_DNA"/>
</dbReference>
<comment type="caution">
    <text evidence="8">The sequence shown here is derived from an EMBL/GenBank/DDBJ whole genome shotgun (WGS) entry which is preliminary data.</text>
</comment>
<dbReference type="InterPro" id="IPR002724">
    <property type="entry name" value="Pyruvoyl-dep_arg_deCO2ase"/>
</dbReference>
<dbReference type="SFLD" id="SFLDS00055">
    <property type="entry name" value="Pyruvoyl-Dependent_Histidine/A"/>
    <property type="match status" value="1"/>
</dbReference>
<evidence type="ECO:0000256" key="5">
    <source>
        <dbReference type="ARBA" id="ARBA00023239"/>
    </source>
</evidence>
<dbReference type="PANTHER" id="PTHR40438">
    <property type="entry name" value="PYRUVOYL-DEPENDENT ARGININE DECARBOXYLASE"/>
    <property type="match status" value="1"/>
</dbReference>
<evidence type="ECO:0000256" key="4">
    <source>
        <dbReference type="ARBA" id="ARBA00022793"/>
    </source>
</evidence>
<keyword evidence="5" id="KW-0456">Lyase</keyword>
<gene>
    <name evidence="8" type="ORF">H1016_00595</name>
</gene>
<evidence type="ECO:0000256" key="1">
    <source>
        <dbReference type="ARBA" id="ARBA00001928"/>
    </source>
</evidence>
<evidence type="ECO:0000256" key="2">
    <source>
        <dbReference type="ARBA" id="ARBA00007412"/>
    </source>
</evidence>
<keyword evidence="4" id="KW-0210">Decarboxylase</keyword>